<evidence type="ECO:0000259" key="1">
    <source>
        <dbReference type="Pfam" id="PF01979"/>
    </source>
</evidence>
<dbReference type="Proteomes" id="UP001216558">
    <property type="component" value="Unassembled WGS sequence"/>
</dbReference>
<dbReference type="Gene3D" id="3.20.20.140">
    <property type="entry name" value="Metal-dependent hydrolases"/>
    <property type="match status" value="1"/>
</dbReference>
<dbReference type="InterPro" id="IPR006680">
    <property type="entry name" value="Amidohydro-rel"/>
</dbReference>
<dbReference type="Gene3D" id="2.30.40.10">
    <property type="entry name" value="Urease, subunit C, domain 1"/>
    <property type="match status" value="1"/>
</dbReference>
<dbReference type="EMBL" id="JAQQXQ010000004">
    <property type="protein sequence ID" value="MDC8754342.1"/>
    <property type="molecule type" value="Genomic_DNA"/>
</dbReference>
<name>A0ABT5JNI4_9SPHN</name>
<keyword evidence="3" id="KW-1185">Reference proteome</keyword>
<dbReference type="PANTHER" id="PTHR43135">
    <property type="entry name" value="ALPHA-D-RIBOSE 1-METHYLPHOSPHONATE 5-TRIPHOSPHATE DIPHOSPHATASE"/>
    <property type="match status" value="1"/>
</dbReference>
<dbReference type="InterPro" id="IPR057744">
    <property type="entry name" value="OTAase-like"/>
</dbReference>
<dbReference type="CDD" id="cd01299">
    <property type="entry name" value="Met_dep_hydrolase_A"/>
    <property type="match status" value="1"/>
</dbReference>
<reference evidence="2 3" key="1">
    <citation type="submission" date="2022-10" db="EMBL/GenBank/DDBJ databases">
        <title>Erythrobacter sp. sf7 Genome sequencing.</title>
        <authorList>
            <person name="Park S."/>
        </authorList>
    </citation>
    <scope>NUCLEOTIDE SEQUENCE [LARGE SCALE GENOMIC DNA]</scope>
    <source>
        <strain evidence="3">sf7</strain>
    </source>
</reference>
<dbReference type="SUPFAM" id="SSF51556">
    <property type="entry name" value="Metallo-dependent hydrolases"/>
    <property type="match status" value="1"/>
</dbReference>
<dbReference type="InterPro" id="IPR051781">
    <property type="entry name" value="Metallo-dep_Hydrolase"/>
</dbReference>
<dbReference type="InterPro" id="IPR032466">
    <property type="entry name" value="Metal_Hydrolase"/>
</dbReference>
<dbReference type="Pfam" id="PF01979">
    <property type="entry name" value="Amidohydro_1"/>
    <property type="match status" value="1"/>
</dbReference>
<proteinExistence type="predicted"/>
<comment type="caution">
    <text evidence="2">The sequence shown here is derived from an EMBL/GenBank/DDBJ whole genome shotgun (WGS) entry which is preliminary data.</text>
</comment>
<dbReference type="InterPro" id="IPR011059">
    <property type="entry name" value="Metal-dep_hydrolase_composite"/>
</dbReference>
<dbReference type="SUPFAM" id="SSF51338">
    <property type="entry name" value="Composite domain of metallo-dependent hydrolases"/>
    <property type="match status" value="1"/>
</dbReference>
<gene>
    <name evidence="2" type="ORF">OIK40_06750</name>
</gene>
<evidence type="ECO:0000313" key="2">
    <source>
        <dbReference type="EMBL" id="MDC8754342.1"/>
    </source>
</evidence>
<protein>
    <submittedName>
        <fullName evidence="2">Amidohydrolase family protein</fullName>
    </submittedName>
</protein>
<dbReference type="PANTHER" id="PTHR43135:SF3">
    <property type="entry name" value="ALPHA-D-RIBOSE 1-METHYLPHOSPHONATE 5-TRIPHOSPHATE DIPHOSPHATASE"/>
    <property type="match status" value="1"/>
</dbReference>
<organism evidence="2 3">
    <name type="scientific">Erythrobacter fulvus</name>
    <dbReference type="NCBI Taxonomy" id="2987523"/>
    <lineage>
        <taxon>Bacteria</taxon>
        <taxon>Pseudomonadati</taxon>
        <taxon>Pseudomonadota</taxon>
        <taxon>Alphaproteobacteria</taxon>
        <taxon>Sphingomonadales</taxon>
        <taxon>Erythrobacteraceae</taxon>
        <taxon>Erythrobacter/Porphyrobacter group</taxon>
        <taxon>Erythrobacter</taxon>
    </lineage>
</organism>
<accession>A0ABT5JNI4</accession>
<sequence>MVVAQTTVIHAGRLIDVPGEAPRGPATIIVEDGRILSVTDGHSDVPADARVIDLRDHTVLPGLIDSHVHLTSDAGGLAGQLEAVTLSPAAQAFNAQANGIKTLRAGFTTVRNLGDGDGAVFALRDAVNAGKAMGPRIIDAGSSLSGTAGHSDDALGYRDELRPFFAGAANTCDGAEDCRRATRQQIGRGADVIKMTITGGVNSRIGAGLGSQMFDDEAAAIVATARMFGRKVAVHSHGADGTLQALKLGVDSIEHGTMLTDDVIALWAKSKTYYVPTLSTVNGYKERLAANSAAYEPDVLAKIQWRIGITGKTLQVLVPRGVRIAFGTDAGVSKHGRNADEFELMVENGMTPESALIAATINAADLLGLSEEIGTIAPGKSADIIAVAGDPLTDVSVYKDVQFVMARGKVIDLE</sequence>
<feature type="domain" description="Amidohydrolase-related" evidence="1">
    <location>
        <begin position="58"/>
        <end position="410"/>
    </location>
</feature>
<evidence type="ECO:0000313" key="3">
    <source>
        <dbReference type="Proteomes" id="UP001216558"/>
    </source>
</evidence>